<dbReference type="PANTHER" id="PTHR10857">
    <property type="entry name" value="COPINE"/>
    <property type="match status" value="1"/>
</dbReference>
<evidence type="ECO:0000313" key="3">
    <source>
        <dbReference type="Proteomes" id="UP000887572"/>
    </source>
</evidence>
<dbReference type="InterPro" id="IPR036465">
    <property type="entry name" value="vWFA_dom_sf"/>
</dbReference>
<protein>
    <submittedName>
        <fullName evidence="4">Copine C-terminal domain-containing protein</fullName>
    </submittedName>
</protein>
<dbReference type="SUPFAM" id="SSF53300">
    <property type="entry name" value="vWA-like"/>
    <property type="match status" value="1"/>
</dbReference>
<dbReference type="GO" id="GO:0005544">
    <property type="term" value="F:calcium-dependent phospholipid binding"/>
    <property type="evidence" value="ECO:0007669"/>
    <property type="project" value="InterPro"/>
</dbReference>
<dbReference type="GO" id="GO:0005886">
    <property type="term" value="C:plasma membrane"/>
    <property type="evidence" value="ECO:0007669"/>
    <property type="project" value="TreeGrafter"/>
</dbReference>
<dbReference type="InterPro" id="IPR045052">
    <property type="entry name" value="Copine"/>
</dbReference>
<evidence type="ECO:0000259" key="2">
    <source>
        <dbReference type="Pfam" id="PF07002"/>
    </source>
</evidence>
<dbReference type="WBParaSite" id="Gr19_v10_g7175.t1">
    <property type="protein sequence ID" value="Gr19_v10_g7175.t1"/>
    <property type="gene ID" value="Gr19_v10_g7175"/>
</dbReference>
<feature type="domain" description="Copine C-terminal" evidence="2">
    <location>
        <begin position="411"/>
        <end position="631"/>
    </location>
</feature>
<reference evidence="4" key="1">
    <citation type="submission" date="2022-11" db="UniProtKB">
        <authorList>
            <consortium name="WormBaseParasite"/>
        </authorList>
    </citation>
    <scope>IDENTIFICATION</scope>
</reference>
<feature type="region of interest" description="Disordered" evidence="1">
    <location>
        <begin position="18"/>
        <end position="43"/>
    </location>
</feature>
<dbReference type="Proteomes" id="UP000887572">
    <property type="component" value="Unplaced"/>
</dbReference>
<feature type="region of interest" description="Disordered" evidence="1">
    <location>
        <begin position="230"/>
        <end position="263"/>
    </location>
</feature>
<evidence type="ECO:0000256" key="1">
    <source>
        <dbReference type="SAM" id="MobiDB-lite"/>
    </source>
</evidence>
<feature type="compositionally biased region" description="Low complexity" evidence="1">
    <location>
        <begin position="230"/>
        <end position="246"/>
    </location>
</feature>
<dbReference type="GO" id="GO:0071277">
    <property type="term" value="P:cellular response to calcium ion"/>
    <property type="evidence" value="ECO:0007669"/>
    <property type="project" value="TreeGrafter"/>
</dbReference>
<dbReference type="InterPro" id="IPR010734">
    <property type="entry name" value="Copine_C"/>
</dbReference>
<organism evidence="3 4">
    <name type="scientific">Globodera rostochiensis</name>
    <name type="common">Golden nematode worm</name>
    <name type="synonym">Heterodera rostochiensis</name>
    <dbReference type="NCBI Taxonomy" id="31243"/>
    <lineage>
        <taxon>Eukaryota</taxon>
        <taxon>Metazoa</taxon>
        <taxon>Ecdysozoa</taxon>
        <taxon>Nematoda</taxon>
        <taxon>Chromadorea</taxon>
        <taxon>Rhabditida</taxon>
        <taxon>Tylenchina</taxon>
        <taxon>Tylenchomorpha</taxon>
        <taxon>Tylenchoidea</taxon>
        <taxon>Heteroderidae</taxon>
        <taxon>Heteroderinae</taxon>
        <taxon>Globodera</taxon>
    </lineage>
</organism>
<dbReference type="PANTHER" id="PTHR10857:SF131">
    <property type="entry name" value="COPINE C-TERMINAL DOMAIN-CONTAINING PROTEIN"/>
    <property type="match status" value="1"/>
</dbReference>
<feature type="compositionally biased region" description="Basic and acidic residues" evidence="1">
    <location>
        <begin position="31"/>
        <end position="43"/>
    </location>
</feature>
<dbReference type="Pfam" id="PF07002">
    <property type="entry name" value="Copine"/>
    <property type="match status" value="1"/>
</dbReference>
<name>A0A914I5V3_GLORO</name>
<dbReference type="AlphaFoldDB" id="A0A914I5V3"/>
<proteinExistence type="predicted"/>
<accession>A0A914I5V3</accession>
<keyword evidence="3" id="KW-1185">Reference proteome</keyword>
<evidence type="ECO:0000313" key="4">
    <source>
        <dbReference type="WBParaSite" id="Gr19_v10_g7175.t1"/>
    </source>
</evidence>
<sequence length="684" mass="75849">MIAPAKLRQILELRRSTRVPPLLPPKKGSKKGADEAKKGSSNNQHKEILDIHVQLRNFGVAQQTMAGPIACAFSESESGNQRGPWRVTTANELFGKDSSVELPNVFAVEFQLENAAKYIRLDICDLFAKKVLSVGYCVFSVSELVSARGDKIQRKVMDDESGTEIADALIFCTFRAKPHAVVLQFVAKNLSKKHLTNASLANVFFEIHRMSSDVAEEMDGMALCDDDAGTASTSTAATDNNYTTSDGSAIGDDVPSPPATSPKGSLLYRSESIKWHSSRLLWRAFTLQSTDIVRRELRLLCFQRNSAKSPAGPPPPPVSLGEFPLFYSVLRRGPSPENVYFLVYENSRHQKKNGGTFELCRLHEVCTPSFLEYISAGTSLNLAFAIDFSRSGIFVDEQLVKHYIEDVELLIGAFGGALRDFNSSNSYPAFGFGAKIPPQFRESQEFCLNLDGTDPYCRGISGVFSAFKSSFTKVEPLNMAHLSHVIYYMAKLAQNSLCRLTSANNCVEELGSEGKPPNYFVLVIVTRGIFDDLKETVQSLIFASRAPLSIVFVGIGEDEQHLGELERLATAGTRLNFHGRKPERDYTQYVSLPLCRKEESKTNDLKIAIVERGLSAVTAQMCNWMMRNGYQKVEPIPETGTIQQAPTVPTTTMSATSERRLCAASNLRRSCSTFWKQRRQRVSK</sequence>